<feature type="transmembrane region" description="Helical" evidence="1">
    <location>
        <begin position="43"/>
        <end position="62"/>
    </location>
</feature>
<dbReference type="Proteomes" id="UP000275473">
    <property type="component" value="Unassembled WGS sequence"/>
</dbReference>
<keyword evidence="1" id="KW-0812">Transmembrane</keyword>
<evidence type="ECO:0000313" key="2">
    <source>
        <dbReference type="EMBL" id="RNF39659.1"/>
    </source>
</evidence>
<dbReference type="RefSeq" id="WP_123164853.1">
    <property type="nucleotide sequence ID" value="NZ_RIAX01000004.1"/>
</dbReference>
<keyword evidence="1" id="KW-0472">Membrane</keyword>
<dbReference type="OrthoDB" id="2428501at2"/>
<organism evidence="2 3">
    <name type="scientific">Planococcus salinus</name>
    <dbReference type="NCBI Taxonomy" id="1848460"/>
    <lineage>
        <taxon>Bacteria</taxon>
        <taxon>Bacillati</taxon>
        <taxon>Bacillota</taxon>
        <taxon>Bacilli</taxon>
        <taxon>Bacillales</taxon>
        <taxon>Caryophanaceae</taxon>
        <taxon>Planococcus</taxon>
    </lineage>
</organism>
<accession>A0A3M8P7J2</accession>
<keyword evidence="3" id="KW-1185">Reference proteome</keyword>
<feature type="transmembrane region" description="Helical" evidence="1">
    <location>
        <begin position="7"/>
        <end position="31"/>
    </location>
</feature>
<dbReference type="AlphaFoldDB" id="A0A3M8P7J2"/>
<comment type="caution">
    <text evidence="2">The sequence shown here is derived from an EMBL/GenBank/DDBJ whole genome shotgun (WGS) entry which is preliminary data.</text>
</comment>
<name>A0A3M8P7J2_9BACL</name>
<protein>
    <submittedName>
        <fullName evidence="2">Uncharacterized protein</fullName>
    </submittedName>
</protein>
<sequence>MKPFLKLLRYAGLAVFGIAIVLLVITLLNFVMNFSEVHWFEIYFARLYLFLAIVGILAYILVRFRRRKED</sequence>
<evidence type="ECO:0000256" key="1">
    <source>
        <dbReference type="SAM" id="Phobius"/>
    </source>
</evidence>
<gene>
    <name evidence="2" type="ORF">EEX84_06705</name>
</gene>
<proteinExistence type="predicted"/>
<evidence type="ECO:0000313" key="3">
    <source>
        <dbReference type="Proteomes" id="UP000275473"/>
    </source>
</evidence>
<dbReference type="EMBL" id="RIAX01000004">
    <property type="protein sequence ID" value="RNF39659.1"/>
    <property type="molecule type" value="Genomic_DNA"/>
</dbReference>
<keyword evidence="1" id="KW-1133">Transmembrane helix</keyword>
<reference evidence="2 3" key="1">
    <citation type="journal article" date="2018" name="Int. J. Syst. Evol. Microbiol.">
        <title>Planococcus salinus sp. nov., a moderately halophilic bacterium isolated from a saline-alkali soil.</title>
        <authorList>
            <person name="Gan L."/>
        </authorList>
    </citation>
    <scope>NUCLEOTIDE SEQUENCE [LARGE SCALE GENOMIC DNA]</scope>
    <source>
        <strain evidence="2 3">LCB217</strain>
    </source>
</reference>